<keyword evidence="3" id="KW-1185">Reference proteome</keyword>
<comment type="caution">
    <text evidence="2">The sequence shown here is derived from an EMBL/GenBank/DDBJ whole genome shotgun (WGS) entry which is preliminary data.</text>
</comment>
<feature type="signal peptide" evidence="1">
    <location>
        <begin position="1"/>
        <end position="19"/>
    </location>
</feature>
<gene>
    <name evidence="2" type="ORF">GTW09_17035</name>
</gene>
<dbReference type="Gene3D" id="3.40.190.10">
    <property type="entry name" value="Periplasmic binding protein-like II"/>
    <property type="match status" value="2"/>
</dbReference>
<feature type="chain" id="PRO_5027069168" description="Transporter substrate-binding domain-containing protein" evidence="1">
    <location>
        <begin position="20"/>
        <end position="270"/>
    </location>
</feature>
<evidence type="ECO:0000313" key="3">
    <source>
        <dbReference type="Proteomes" id="UP000478837"/>
    </source>
</evidence>
<reference evidence="2 3" key="1">
    <citation type="submission" date="2020-01" db="EMBL/GenBank/DDBJ databases">
        <title>Genomes of bacteria type strains.</title>
        <authorList>
            <person name="Chen J."/>
            <person name="Zhu S."/>
            <person name="Yang J."/>
        </authorList>
    </citation>
    <scope>NUCLEOTIDE SEQUENCE [LARGE SCALE GENOMIC DNA]</scope>
    <source>
        <strain evidence="2 3">LMG 22958</strain>
    </source>
</reference>
<sequence length="270" mass="30456">MAASLFIICGLLCSSYALAERFIVGAQNLTYFPHYDFESDVDKGVGWAILEAFSEASDHEFIYVNLPIRRLQMELAKGNIDFVYPDNPRWYNSITNTDDKTFSLPLTYTVTGTMVKKDKAGKGIDSIKQLAMPLGFTPVNWQQRINNGDTQLTAVQDIPQGLALLQQERVDALDLEYNVARHSISRLSRYDDITLDLTLPHNEIPFSLSTLNNKKVIDELNTFIATNPTLIASIIEKYEIAYLSELYPILMHEQGLAPDEVWSKEAPANN</sequence>
<keyword evidence="1" id="KW-0732">Signal</keyword>
<dbReference type="AlphaFoldDB" id="A0A6L9MYD8"/>
<accession>A0A6L9MYD8</accession>
<dbReference type="SUPFAM" id="SSF53850">
    <property type="entry name" value="Periplasmic binding protein-like II"/>
    <property type="match status" value="1"/>
</dbReference>
<dbReference type="EMBL" id="JAAAWP010000017">
    <property type="protein sequence ID" value="NDW23222.1"/>
    <property type="molecule type" value="Genomic_DNA"/>
</dbReference>
<evidence type="ECO:0000256" key="1">
    <source>
        <dbReference type="SAM" id="SignalP"/>
    </source>
</evidence>
<evidence type="ECO:0000313" key="2">
    <source>
        <dbReference type="EMBL" id="NDW23222.1"/>
    </source>
</evidence>
<proteinExistence type="predicted"/>
<evidence type="ECO:0008006" key="4">
    <source>
        <dbReference type="Google" id="ProtNLM"/>
    </source>
</evidence>
<organism evidence="2 3">
    <name type="scientific">Alteromonas hispanica</name>
    <dbReference type="NCBI Taxonomy" id="315421"/>
    <lineage>
        <taxon>Bacteria</taxon>
        <taxon>Pseudomonadati</taxon>
        <taxon>Pseudomonadota</taxon>
        <taxon>Gammaproteobacteria</taxon>
        <taxon>Alteromonadales</taxon>
        <taxon>Alteromonadaceae</taxon>
        <taxon>Alteromonas/Salinimonas group</taxon>
        <taxon>Alteromonas</taxon>
    </lineage>
</organism>
<name>A0A6L9MYD8_9ALTE</name>
<protein>
    <recommendedName>
        <fullName evidence="4">Transporter substrate-binding domain-containing protein</fullName>
    </recommendedName>
</protein>
<dbReference type="Proteomes" id="UP000478837">
    <property type="component" value="Unassembled WGS sequence"/>
</dbReference>